<dbReference type="Gene3D" id="1.10.510.10">
    <property type="entry name" value="Transferase(Phosphotransferase) domain 1"/>
    <property type="match status" value="1"/>
</dbReference>
<feature type="domain" description="Protein kinase" evidence="11">
    <location>
        <begin position="70"/>
        <end position="336"/>
    </location>
</feature>
<feature type="transmembrane region" description="Helical" evidence="10">
    <location>
        <begin position="35"/>
        <end position="53"/>
    </location>
</feature>
<keyword evidence="6" id="KW-0067">ATP-binding</keyword>
<protein>
    <recommendedName>
        <fullName evidence="1">non-specific serine/threonine protein kinase</fullName>
        <ecNumber evidence="1">2.7.11.1</ecNumber>
    </recommendedName>
</protein>
<keyword evidence="10" id="KW-1133">Transmembrane helix</keyword>
<dbReference type="AlphaFoldDB" id="A0A7S2JXS4"/>
<comment type="catalytic activity">
    <reaction evidence="8">
        <text>L-seryl-[protein] + ATP = O-phospho-L-seryl-[protein] + ADP + H(+)</text>
        <dbReference type="Rhea" id="RHEA:17989"/>
        <dbReference type="Rhea" id="RHEA-COMP:9863"/>
        <dbReference type="Rhea" id="RHEA-COMP:11604"/>
        <dbReference type="ChEBI" id="CHEBI:15378"/>
        <dbReference type="ChEBI" id="CHEBI:29999"/>
        <dbReference type="ChEBI" id="CHEBI:30616"/>
        <dbReference type="ChEBI" id="CHEBI:83421"/>
        <dbReference type="ChEBI" id="CHEBI:456216"/>
        <dbReference type="EC" id="2.7.11.1"/>
    </reaction>
</comment>
<evidence type="ECO:0000256" key="4">
    <source>
        <dbReference type="ARBA" id="ARBA00022741"/>
    </source>
</evidence>
<gene>
    <name evidence="12" type="ORF">BRAN1462_LOCUS23219</name>
</gene>
<feature type="compositionally biased region" description="Gly residues" evidence="9">
    <location>
        <begin position="374"/>
        <end position="387"/>
    </location>
</feature>
<keyword evidence="10" id="KW-0472">Membrane</keyword>
<dbReference type="InterPro" id="IPR008271">
    <property type="entry name" value="Ser/Thr_kinase_AS"/>
</dbReference>
<keyword evidence="10" id="KW-0812">Transmembrane</keyword>
<dbReference type="PROSITE" id="PS50011">
    <property type="entry name" value="PROTEIN_KINASE_DOM"/>
    <property type="match status" value="1"/>
</dbReference>
<dbReference type="Pfam" id="PF00069">
    <property type="entry name" value="Pkinase"/>
    <property type="match status" value="1"/>
</dbReference>
<dbReference type="EC" id="2.7.11.1" evidence="1"/>
<evidence type="ECO:0000256" key="6">
    <source>
        <dbReference type="ARBA" id="ARBA00022840"/>
    </source>
</evidence>
<evidence type="ECO:0000313" key="12">
    <source>
        <dbReference type="EMBL" id="CAD9560619.1"/>
    </source>
</evidence>
<name>A0A7S2JXS4_9DINO</name>
<proteinExistence type="predicted"/>
<dbReference type="GO" id="GO:0004674">
    <property type="term" value="F:protein serine/threonine kinase activity"/>
    <property type="evidence" value="ECO:0007669"/>
    <property type="project" value="UniProtKB-KW"/>
</dbReference>
<sequence>MLPCGIVEGGIHFGRDVPPRSEPGKVILVMSYDNIAALSVILSLSILGAIYLWKICTRRRCLCRVCQNQYRQMRLIGSGGYGSVYLVERLHDGVQFVSKKILVRDITEVDEYSKEAKELVTLRHRHIVSYEEDFVHVEYGALEPKTYFIIVMEYCPEGDLKEKIEQDFCSFTEEWVRTVFAQLLQAVQYLHSKNVIHRDLKSQNVFLAEDGHVRLGDFGLCRHTRNPALGSATFSHAGTDCYMAPEMLNSSRYGKPADMWSMGCVLYELCTGQFMWELDGILGAMVMADTQIVHKLLRANVVPAVGNALRSLLRRLLNAKPEGRPTATTCIRKKLFKKASHMSRELFGDQLGDGSQGDVGDRDSSPQGASSGSGRAGQGDGLEGGAGIASAGSGLLSGAHPRQGTLGGATDDSADACSETTSGGEEVGGGRASCATSSDEDAALQRTESALARKRAQRRRRRTYRR</sequence>
<dbReference type="EMBL" id="HBGW01036678">
    <property type="protein sequence ID" value="CAD9560619.1"/>
    <property type="molecule type" value="Transcribed_RNA"/>
</dbReference>
<dbReference type="InterPro" id="IPR011009">
    <property type="entry name" value="Kinase-like_dom_sf"/>
</dbReference>
<dbReference type="InterPro" id="IPR051131">
    <property type="entry name" value="NEK_Ser/Thr_kinase_NIMA"/>
</dbReference>
<dbReference type="GO" id="GO:0005524">
    <property type="term" value="F:ATP binding"/>
    <property type="evidence" value="ECO:0007669"/>
    <property type="project" value="UniProtKB-KW"/>
</dbReference>
<dbReference type="PANTHER" id="PTHR44899:SF3">
    <property type="entry name" value="SERINE_THREONINE-PROTEIN KINASE NEK1"/>
    <property type="match status" value="1"/>
</dbReference>
<evidence type="ECO:0000256" key="8">
    <source>
        <dbReference type="ARBA" id="ARBA00048679"/>
    </source>
</evidence>
<evidence type="ECO:0000259" key="11">
    <source>
        <dbReference type="PROSITE" id="PS50011"/>
    </source>
</evidence>
<feature type="compositionally biased region" description="Basic residues" evidence="9">
    <location>
        <begin position="452"/>
        <end position="466"/>
    </location>
</feature>
<dbReference type="SUPFAM" id="SSF56112">
    <property type="entry name" value="Protein kinase-like (PK-like)"/>
    <property type="match status" value="1"/>
</dbReference>
<evidence type="ECO:0000256" key="2">
    <source>
        <dbReference type="ARBA" id="ARBA00022527"/>
    </source>
</evidence>
<dbReference type="PANTHER" id="PTHR44899">
    <property type="entry name" value="CAMK FAMILY PROTEIN KINASE"/>
    <property type="match status" value="1"/>
</dbReference>
<dbReference type="PROSITE" id="PS00108">
    <property type="entry name" value="PROTEIN_KINASE_ST"/>
    <property type="match status" value="1"/>
</dbReference>
<accession>A0A7S2JXS4</accession>
<comment type="catalytic activity">
    <reaction evidence="7">
        <text>L-threonyl-[protein] + ATP = O-phospho-L-threonyl-[protein] + ADP + H(+)</text>
        <dbReference type="Rhea" id="RHEA:46608"/>
        <dbReference type="Rhea" id="RHEA-COMP:11060"/>
        <dbReference type="Rhea" id="RHEA-COMP:11605"/>
        <dbReference type="ChEBI" id="CHEBI:15378"/>
        <dbReference type="ChEBI" id="CHEBI:30013"/>
        <dbReference type="ChEBI" id="CHEBI:30616"/>
        <dbReference type="ChEBI" id="CHEBI:61977"/>
        <dbReference type="ChEBI" id="CHEBI:456216"/>
        <dbReference type="EC" id="2.7.11.1"/>
    </reaction>
</comment>
<keyword evidence="3" id="KW-0808">Transferase</keyword>
<dbReference type="SMART" id="SM00220">
    <property type="entry name" value="S_TKc"/>
    <property type="match status" value="1"/>
</dbReference>
<reference evidence="12" key="1">
    <citation type="submission" date="2021-01" db="EMBL/GenBank/DDBJ databases">
        <authorList>
            <person name="Corre E."/>
            <person name="Pelletier E."/>
            <person name="Niang G."/>
            <person name="Scheremetjew M."/>
            <person name="Finn R."/>
            <person name="Kale V."/>
            <person name="Holt S."/>
            <person name="Cochrane G."/>
            <person name="Meng A."/>
            <person name="Brown T."/>
            <person name="Cohen L."/>
        </authorList>
    </citation>
    <scope>NUCLEOTIDE SEQUENCE</scope>
    <source>
        <strain evidence="12">RCC3387</strain>
    </source>
</reference>
<dbReference type="InterPro" id="IPR000719">
    <property type="entry name" value="Prot_kinase_dom"/>
</dbReference>
<feature type="compositionally biased region" description="Low complexity" evidence="9">
    <location>
        <begin position="388"/>
        <end position="399"/>
    </location>
</feature>
<evidence type="ECO:0000256" key="1">
    <source>
        <dbReference type="ARBA" id="ARBA00012513"/>
    </source>
</evidence>
<evidence type="ECO:0000256" key="3">
    <source>
        <dbReference type="ARBA" id="ARBA00022679"/>
    </source>
</evidence>
<keyword evidence="5" id="KW-0418">Kinase</keyword>
<keyword evidence="4" id="KW-0547">Nucleotide-binding</keyword>
<organism evidence="12">
    <name type="scientific">Zooxanthella nutricula</name>
    <dbReference type="NCBI Taxonomy" id="1333877"/>
    <lineage>
        <taxon>Eukaryota</taxon>
        <taxon>Sar</taxon>
        <taxon>Alveolata</taxon>
        <taxon>Dinophyceae</taxon>
        <taxon>Peridiniales</taxon>
        <taxon>Peridiniales incertae sedis</taxon>
        <taxon>Zooxanthella</taxon>
    </lineage>
</organism>
<evidence type="ECO:0000256" key="9">
    <source>
        <dbReference type="SAM" id="MobiDB-lite"/>
    </source>
</evidence>
<feature type="region of interest" description="Disordered" evidence="9">
    <location>
        <begin position="347"/>
        <end position="466"/>
    </location>
</feature>
<evidence type="ECO:0000256" key="7">
    <source>
        <dbReference type="ARBA" id="ARBA00047899"/>
    </source>
</evidence>
<evidence type="ECO:0000256" key="5">
    <source>
        <dbReference type="ARBA" id="ARBA00022777"/>
    </source>
</evidence>
<keyword evidence="2" id="KW-0723">Serine/threonine-protein kinase</keyword>
<evidence type="ECO:0000256" key="10">
    <source>
        <dbReference type="SAM" id="Phobius"/>
    </source>
</evidence>